<dbReference type="EMBL" id="LAZR01003859">
    <property type="protein sequence ID" value="KKN14027.1"/>
    <property type="molecule type" value="Genomic_DNA"/>
</dbReference>
<protein>
    <submittedName>
        <fullName evidence="1">Uncharacterized protein</fullName>
    </submittedName>
</protein>
<organism evidence="1">
    <name type="scientific">marine sediment metagenome</name>
    <dbReference type="NCBI Taxonomy" id="412755"/>
    <lineage>
        <taxon>unclassified sequences</taxon>
        <taxon>metagenomes</taxon>
        <taxon>ecological metagenomes</taxon>
    </lineage>
</organism>
<comment type="caution">
    <text evidence="1">The sequence shown here is derived from an EMBL/GenBank/DDBJ whole genome shotgun (WGS) entry which is preliminary data.</text>
</comment>
<proteinExistence type="predicted"/>
<sequence length="57" mass="6529">MNRTNVDTDSKNQQRCEQCQRVVGTDCKGKKLKCSCAATYKSANKSLRRRDRHGIIK</sequence>
<reference evidence="1" key="1">
    <citation type="journal article" date="2015" name="Nature">
        <title>Complex archaea that bridge the gap between prokaryotes and eukaryotes.</title>
        <authorList>
            <person name="Spang A."/>
            <person name="Saw J.H."/>
            <person name="Jorgensen S.L."/>
            <person name="Zaremba-Niedzwiedzka K."/>
            <person name="Martijn J."/>
            <person name="Lind A.E."/>
            <person name="van Eijk R."/>
            <person name="Schleper C."/>
            <person name="Guy L."/>
            <person name="Ettema T.J."/>
        </authorList>
    </citation>
    <scope>NUCLEOTIDE SEQUENCE</scope>
</reference>
<dbReference type="AlphaFoldDB" id="A0A0F9NPR8"/>
<name>A0A0F9NPR8_9ZZZZ</name>
<evidence type="ECO:0000313" key="1">
    <source>
        <dbReference type="EMBL" id="KKN14027.1"/>
    </source>
</evidence>
<accession>A0A0F9NPR8</accession>
<gene>
    <name evidence="1" type="ORF">LCGC14_1000230</name>
</gene>